<feature type="coiled-coil region" evidence="1">
    <location>
        <begin position="10"/>
        <end position="51"/>
    </location>
</feature>
<reference evidence="3 4" key="1">
    <citation type="journal article" date="2013" name="Genome Announc.">
        <title>Draft Genome Sequence of the Hydrogen- and Ethanol-Producing Bacterium Clostridium intestinale Strain URNW.</title>
        <authorList>
            <person name="Lal S."/>
            <person name="Ramachandran U."/>
            <person name="Zhang X."/>
            <person name="Sparling R."/>
            <person name="Levin D.B."/>
        </authorList>
    </citation>
    <scope>NUCLEOTIDE SEQUENCE [LARGE SCALE GENOMIC DNA]</scope>
    <source>
        <strain evidence="3 4">URNW</strain>
    </source>
</reference>
<organism evidence="3 4">
    <name type="scientific">Clostridium intestinale URNW</name>
    <dbReference type="NCBI Taxonomy" id="1294142"/>
    <lineage>
        <taxon>Bacteria</taxon>
        <taxon>Bacillati</taxon>
        <taxon>Bacillota</taxon>
        <taxon>Clostridia</taxon>
        <taxon>Eubacteriales</taxon>
        <taxon>Clostridiaceae</taxon>
        <taxon>Clostridium</taxon>
    </lineage>
</organism>
<protein>
    <recommendedName>
        <fullName evidence="5">Hemolysin XhlA</fullName>
    </recommendedName>
</protein>
<proteinExistence type="predicted"/>
<evidence type="ECO:0008006" key="5">
    <source>
        <dbReference type="Google" id="ProtNLM"/>
    </source>
</evidence>
<dbReference type="HOGENOM" id="CLU_191307_0_0_9"/>
<dbReference type="EMBL" id="APJA01000012">
    <property type="protein sequence ID" value="ERK30905.1"/>
    <property type="molecule type" value="Genomic_DNA"/>
</dbReference>
<evidence type="ECO:0000256" key="2">
    <source>
        <dbReference type="SAM" id="Phobius"/>
    </source>
</evidence>
<keyword evidence="2" id="KW-0472">Membrane</keyword>
<feature type="transmembrane region" description="Helical" evidence="2">
    <location>
        <begin position="58"/>
        <end position="78"/>
    </location>
</feature>
<keyword evidence="1" id="KW-0175">Coiled coil</keyword>
<name>U2PWR3_9CLOT</name>
<dbReference type="InterPro" id="IPR019715">
    <property type="entry name" value="Haemolysin_XhlA"/>
</dbReference>
<keyword evidence="4" id="KW-1185">Reference proteome</keyword>
<evidence type="ECO:0000256" key="1">
    <source>
        <dbReference type="SAM" id="Coils"/>
    </source>
</evidence>
<dbReference type="RefSeq" id="WP_021801713.1">
    <property type="nucleotide sequence ID" value="NZ_KI273145.1"/>
</dbReference>
<comment type="caution">
    <text evidence="3">The sequence shown here is derived from an EMBL/GenBank/DDBJ whole genome shotgun (WGS) entry which is preliminary data.</text>
</comment>
<keyword evidence="2" id="KW-0812">Transmembrane</keyword>
<accession>U2PWR3</accession>
<sequence>MNEELCLERHKRITEKLDEHERRINKHGERLDSLDKDSVELKTEIKNLCKQIGALTAILKWFIGLLVGSFVAFFFYAVQHNIFK</sequence>
<dbReference type="AlphaFoldDB" id="U2PWR3"/>
<dbReference type="STRING" id="1294142.CINTURNW_1709"/>
<keyword evidence="2" id="KW-1133">Transmembrane helix</keyword>
<evidence type="ECO:0000313" key="3">
    <source>
        <dbReference type="EMBL" id="ERK30905.1"/>
    </source>
</evidence>
<gene>
    <name evidence="3" type="ORF">CINTURNW_1709</name>
</gene>
<dbReference type="eggNOG" id="ENOG503370Y">
    <property type="taxonomic scope" value="Bacteria"/>
</dbReference>
<dbReference type="OrthoDB" id="1707681at2"/>
<evidence type="ECO:0000313" key="4">
    <source>
        <dbReference type="Proteomes" id="UP000016721"/>
    </source>
</evidence>
<dbReference type="PATRIC" id="fig|1294142.3.peg.1740"/>
<dbReference type="Proteomes" id="UP000016721">
    <property type="component" value="Unassembled WGS sequence"/>
</dbReference>
<dbReference type="Pfam" id="PF10779">
    <property type="entry name" value="XhlA"/>
    <property type="match status" value="1"/>
</dbReference>